<dbReference type="OrthoDB" id="713704at2"/>
<protein>
    <submittedName>
        <fullName evidence="2">Uncharacterized protein</fullName>
    </submittedName>
</protein>
<feature type="transmembrane region" description="Helical" evidence="1">
    <location>
        <begin position="34"/>
        <end position="53"/>
    </location>
</feature>
<accession>A0A4R0P179</accession>
<dbReference type="AlphaFoldDB" id="A0A4R0P179"/>
<evidence type="ECO:0000256" key="1">
    <source>
        <dbReference type="SAM" id="Phobius"/>
    </source>
</evidence>
<dbReference type="RefSeq" id="WP_131557921.1">
    <property type="nucleotide sequence ID" value="NZ_SJSN01000006.1"/>
</dbReference>
<feature type="transmembrane region" description="Helical" evidence="1">
    <location>
        <begin position="7"/>
        <end position="28"/>
    </location>
</feature>
<dbReference type="EMBL" id="SJSN01000006">
    <property type="protein sequence ID" value="TCD10505.1"/>
    <property type="molecule type" value="Genomic_DNA"/>
</dbReference>
<comment type="caution">
    <text evidence="2">The sequence shown here is derived from an EMBL/GenBank/DDBJ whole genome shotgun (WGS) entry which is preliminary data.</text>
</comment>
<evidence type="ECO:0000313" key="3">
    <source>
        <dbReference type="Proteomes" id="UP000291485"/>
    </source>
</evidence>
<keyword evidence="1" id="KW-1133">Transmembrane helix</keyword>
<keyword evidence="3" id="KW-1185">Reference proteome</keyword>
<dbReference type="Proteomes" id="UP000291485">
    <property type="component" value="Unassembled WGS sequence"/>
</dbReference>
<organism evidence="2 3">
    <name type="scientific">Pedobacter frigidisoli</name>
    <dbReference type="NCBI Taxonomy" id="2530455"/>
    <lineage>
        <taxon>Bacteria</taxon>
        <taxon>Pseudomonadati</taxon>
        <taxon>Bacteroidota</taxon>
        <taxon>Sphingobacteriia</taxon>
        <taxon>Sphingobacteriales</taxon>
        <taxon>Sphingobacteriaceae</taxon>
        <taxon>Pedobacter</taxon>
    </lineage>
</organism>
<name>A0A4R0P179_9SPHI</name>
<proteinExistence type="predicted"/>
<sequence length="306" mass="35890">MNLNEKAITKLVSVFILIFALAIIFFYVKSGYKSIGLYLIPIIFIAVAITAIFKENIARWFNEIIAKEIIVKNTKFIFFILPLSIFSLIGFVSLYLAIKFPENVPIYGWVIITIFSIIPLILIYGFIFGFSVSEKQQMQIESLKNNLLSDSKGLTIEMPLSDKNCFISWQSIEAIIYYDYVVRSDFTEYYQGYKLYLNTIPIYTKYEKQWWLNKLFPKDSQRKIIDIKSETKHFGEIPKIVEKYLKSKVDIDFTDLMKGTLVSSQTYQNKNKTTTIEKWKPSKKESEQIVFDKFNRSVDEIKISYY</sequence>
<gene>
    <name evidence="2" type="ORF">EZ449_09160</name>
</gene>
<keyword evidence="1" id="KW-0472">Membrane</keyword>
<keyword evidence="1" id="KW-0812">Transmembrane</keyword>
<reference evidence="2 3" key="1">
    <citation type="submission" date="2019-02" db="EMBL/GenBank/DDBJ databases">
        <title>Pedobacter sp. RP-3-11 sp. nov., isolated from Arctic soil.</title>
        <authorList>
            <person name="Dahal R.H."/>
        </authorList>
    </citation>
    <scope>NUCLEOTIDE SEQUENCE [LARGE SCALE GENOMIC DNA]</scope>
    <source>
        <strain evidence="2 3">RP-3-11</strain>
    </source>
</reference>
<feature type="transmembrane region" description="Helical" evidence="1">
    <location>
        <begin position="74"/>
        <end position="98"/>
    </location>
</feature>
<feature type="transmembrane region" description="Helical" evidence="1">
    <location>
        <begin position="104"/>
        <end position="130"/>
    </location>
</feature>
<evidence type="ECO:0000313" key="2">
    <source>
        <dbReference type="EMBL" id="TCD10505.1"/>
    </source>
</evidence>